<dbReference type="Proteomes" id="UP001054837">
    <property type="component" value="Unassembled WGS sequence"/>
</dbReference>
<organism evidence="1 2">
    <name type="scientific">Caerostris darwini</name>
    <dbReference type="NCBI Taxonomy" id="1538125"/>
    <lineage>
        <taxon>Eukaryota</taxon>
        <taxon>Metazoa</taxon>
        <taxon>Ecdysozoa</taxon>
        <taxon>Arthropoda</taxon>
        <taxon>Chelicerata</taxon>
        <taxon>Arachnida</taxon>
        <taxon>Araneae</taxon>
        <taxon>Araneomorphae</taxon>
        <taxon>Entelegynae</taxon>
        <taxon>Araneoidea</taxon>
        <taxon>Araneidae</taxon>
        <taxon>Caerostris</taxon>
    </lineage>
</organism>
<evidence type="ECO:0000313" key="1">
    <source>
        <dbReference type="EMBL" id="GIY06104.1"/>
    </source>
</evidence>
<proteinExistence type="predicted"/>
<comment type="caution">
    <text evidence="1">The sequence shown here is derived from an EMBL/GenBank/DDBJ whole genome shotgun (WGS) entry which is preliminary data.</text>
</comment>
<dbReference type="AlphaFoldDB" id="A0AAV4QBM2"/>
<gene>
    <name evidence="1" type="ORF">CDAR_430531</name>
</gene>
<accession>A0AAV4QBM2</accession>
<keyword evidence="2" id="KW-1185">Reference proteome</keyword>
<sequence length="191" mass="21109">LLCDYSSSITANESILDVSTIQGNETPDANEQATESTISAITFYNCIVNLTDSRDLMKEIKIAFRENAANLLKIISTQSNKISQLEGRILELEKYKEEESENRKKSLINETIAMAKPSFATVAKSMPSKEPKAQKQTRPVTKQKFITTIKPAGKEVTSLTTKKAVQSAIDVRSMNIAIKNVRNINNGGILI</sequence>
<evidence type="ECO:0000313" key="2">
    <source>
        <dbReference type="Proteomes" id="UP001054837"/>
    </source>
</evidence>
<dbReference type="EMBL" id="BPLQ01004174">
    <property type="protein sequence ID" value="GIY06104.1"/>
    <property type="molecule type" value="Genomic_DNA"/>
</dbReference>
<feature type="non-terminal residue" evidence="1">
    <location>
        <position position="1"/>
    </location>
</feature>
<name>A0AAV4QBM2_9ARAC</name>
<protein>
    <submittedName>
        <fullName evidence="1">Uncharacterized protein</fullName>
    </submittedName>
</protein>
<reference evidence="1 2" key="1">
    <citation type="submission" date="2021-06" db="EMBL/GenBank/DDBJ databases">
        <title>Caerostris darwini draft genome.</title>
        <authorList>
            <person name="Kono N."/>
            <person name="Arakawa K."/>
        </authorList>
    </citation>
    <scope>NUCLEOTIDE SEQUENCE [LARGE SCALE GENOMIC DNA]</scope>
</reference>